<gene>
    <name evidence="8" type="ORF">SAMN05660710_00260</name>
</gene>
<keyword evidence="4" id="KW-1133">Transmembrane helix</keyword>
<dbReference type="GO" id="GO:0008233">
    <property type="term" value="F:peptidase activity"/>
    <property type="evidence" value="ECO:0007669"/>
    <property type="project" value="UniProtKB-KW"/>
</dbReference>
<organism evidence="8 9">
    <name type="scientific">Paracoccus tibetensis</name>
    <dbReference type="NCBI Taxonomy" id="336292"/>
    <lineage>
        <taxon>Bacteria</taxon>
        <taxon>Pseudomonadati</taxon>
        <taxon>Pseudomonadota</taxon>
        <taxon>Alphaproteobacteria</taxon>
        <taxon>Rhodobacterales</taxon>
        <taxon>Paracoccaceae</taxon>
        <taxon>Paracoccus</taxon>
    </lineage>
</organism>
<dbReference type="STRING" id="336292.SAMN05660710_00260"/>
<dbReference type="PANTHER" id="PTHR42911">
    <property type="entry name" value="MODULATOR OF FTSH PROTEASE HFLC"/>
    <property type="match status" value="1"/>
</dbReference>
<dbReference type="InterPro" id="IPR010200">
    <property type="entry name" value="HflC"/>
</dbReference>
<evidence type="ECO:0000313" key="9">
    <source>
        <dbReference type="Proteomes" id="UP000199502"/>
    </source>
</evidence>
<reference evidence="8 9" key="1">
    <citation type="submission" date="2016-10" db="EMBL/GenBank/DDBJ databases">
        <authorList>
            <person name="de Groot N.N."/>
        </authorList>
    </citation>
    <scope>NUCLEOTIDE SEQUENCE [LARGE SCALE GENOMIC DNA]</scope>
    <source>
        <strain evidence="8 9">CGMCC 1.8925</strain>
    </source>
</reference>
<keyword evidence="8" id="KW-0645">Protease</keyword>
<dbReference type="InterPro" id="IPR001107">
    <property type="entry name" value="Band_7"/>
</dbReference>
<dbReference type="EMBL" id="FMVT01000001">
    <property type="protein sequence ID" value="SCX93113.1"/>
    <property type="molecule type" value="Genomic_DNA"/>
</dbReference>
<proteinExistence type="inferred from homology"/>
<dbReference type="AlphaFoldDB" id="A0A1G5BSL2"/>
<evidence type="ECO:0000259" key="7">
    <source>
        <dbReference type="SMART" id="SM00244"/>
    </source>
</evidence>
<dbReference type="SMART" id="SM00244">
    <property type="entry name" value="PHB"/>
    <property type="match status" value="1"/>
</dbReference>
<dbReference type="Gene3D" id="3.30.479.30">
    <property type="entry name" value="Band 7 domain"/>
    <property type="match status" value="1"/>
</dbReference>
<keyword evidence="8" id="KW-0378">Hydrolase</keyword>
<comment type="similarity">
    <text evidence="2">Belongs to the band 7/mec-2 family. HflC subfamily.</text>
</comment>
<evidence type="ECO:0000313" key="8">
    <source>
        <dbReference type="EMBL" id="SCX93113.1"/>
    </source>
</evidence>
<dbReference type="SUPFAM" id="SSF117892">
    <property type="entry name" value="Band 7/SPFH domain"/>
    <property type="match status" value="1"/>
</dbReference>
<evidence type="ECO:0000256" key="6">
    <source>
        <dbReference type="SAM" id="MobiDB-lite"/>
    </source>
</evidence>
<dbReference type="GO" id="GO:0006508">
    <property type="term" value="P:proteolysis"/>
    <property type="evidence" value="ECO:0007669"/>
    <property type="project" value="UniProtKB-KW"/>
</dbReference>
<dbReference type="Proteomes" id="UP000199502">
    <property type="component" value="Unassembled WGS sequence"/>
</dbReference>
<dbReference type="PANTHER" id="PTHR42911:SF1">
    <property type="entry name" value="MODULATOR OF FTSH PROTEASE HFLC"/>
    <property type="match status" value="1"/>
</dbReference>
<feature type="compositionally biased region" description="Low complexity" evidence="6">
    <location>
        <begin position="367"/>
        <end position="437"/>
    </location>
</feature>
<comment type="subcellular location">
    <subcellularLocation>
        <location evidence="1">Membrane</location>
        <topology evidence="1">Single-pass membrane protein</topology>
    </subcellularLocation>
</comment>
<dbReference type="Pfam" id="PF01145">
    <property type="entry name" value="Band_7"/>
    <property type="match status" value="1"/>
</dbReference>
<evidence type="ECO:0000256" key="2">
    <source>
        <dbReference type="ARBA" id="ARBA00007862"/>
    </source>
</evidence>
<protein>
    <submittedName>
        <fullName evidence="8">Protease FtsH subunit HflC</fullName>
    </submittedName>
</protein>
<evidence type="ECO:0000256" key="5">
    <source>
        <dbReference type="ARBA" id="ARBA00023136"/>
    </source>
</evidence>
<evidence type="ECO:0000256" key="1">
    <source>
        <dbReference type="ARBA" id="ARBA00004167"/>
    </source>
</evidence>
<accession>A0A1G5BSL2</accession>
<feature type="domain" description="Band 7" evidence="7">
    <location>
        <begin position="26"/>
        <end position="190"/>
    </location>
</feature>
<evidence type="ECO:0000256" key="4">
    <source>
        <dbReference type="ARBA" id="ARBA00022989"/>
    </source>
</evidence>
<dbReference type="CDD" id="cd03405">
    <property type="entry name" value="SPFH_HflC"/>
    <property type="match status" value="1"/>
</dbReference>
<sequence length="448" mass="46677">MAARRRFPLTTLAVPALVVAAVVAASSLYIVDEREKALVLRIGRVVDVQETPGLNFKVPFLDAVVKYDARILGLPTSPLEVTPLDDRRLVVDAFARWRITDPVRFRQAVGTGGIQAAMSRLEPIVSASIREVLGSVPSTAVLSDDRTALMNQIRNEARNNSAGLGVEIIDVRLTRTDLPEQNLNATYARMRAEREREAADEIARGGEAAQRVRAAADRTVVELTSEARRRSEIIRGEADAQRNAIYADAFGRDPEFFAFTRSMTAYERSMIGTGASMVLSPEGEFFTYMLSDGAANANPPSEPVPPGTSAQDMGAYDSDADNGEQLVEPVVTDRDGNPLGETAGVRLTPVPESLATPPQEPAEIMVPDAGAAGQAGGTTAAPAEPAPADGAAAPADGAAAPADGTAAPAVDPQAQPAPAAPAADAPAPAAPAPDAVQGTAPAAPAPVN</sequence>
<keyword evidence="9" id="KW-1185">Reference proteome</keyword>
<keyword evidence="5" id="KW-0472">Membrane</keyword>
<dbReference type="GO" id="GO:0016020">
    <property type="term" value="C:membrane"/>
    <property type="evidence" value="ECO:0007669"/>
    <property type="project" value="UniProtKB-SubCell"/>
</dbReference>
<feature type="region of interest" description="Disordered" evidence="6">
    <location>
        <begin position="294"/>
        <end position="448"/>
    </location>
</feature>
<name>A0A1G5BSL2_9RHOB</name>
<dbReference type="InterPro" id="IPR036013">
    <property type="entry name" value="Band_7/SPFH_dom_sf"/>
</dbReference>
<evidence type="ECO:0000256" key="3">
    <source>
        <dbReference type="ARBA" id="ARBA00022692"/>
    </source>
</evidence>
<keyword evidence="3" id="KW-0812">Transmembrane</keyword>